<dbReference type="InterPro" id="IPR011047">
    <property type="entry name" value="Quinoprotein_ADH-like_sf"/>
</dbReference>
<dbReference type="SUPFAM" id="SSF50998">
    <property type="entry name" value="Quinoprotein alcohol dehydrogenase-like"/>
    <property type="match status" value="1"/>
</dbReference>
<dbReference type="EMBL" id="SJPH01000004">
    <property type="protein sequence ID" value="TWT43133.1"/>
    <property type="molecule type" value="Genomic_DNA"/>
</dbReference>
<evidence type="ECO:0000259" key="2">
    <source>
        <dbReference type="Pfam" id="PF13360"/>
    </source>
</evidence>
<evidence type="ECO:0000256" key="1">
    <source>
        <dbReference type="SAM" id="SignalP"/>
    </source>
</evidence>
<protein>
    <submittedName>
        <fullName evidence="3">Outer membrane biogenesis protein BamB</fullName>
    </submittedName>
</protein>
<feature type="chain" id="PRO_5023127933" evidence="1">
    <location>
        <begin position="23"/>
        <end position="437"/>
    </location>
</feature>
<gene>
    <name evidence="3" type="ORF">Pla111_20830</name>
</gene>
<proteinExistence type="predicted"/>
<feature type="domain" description="Pyrrolo-quinoline quinone repeat" evidence="2">
    <location>
        <begin position="96"/>
        <end position="220"/>
    </location>
</feature>
<reference evidence="3 4" key="1">
    <citation type="submission" date="2019-02" db="EMBL/GenBank/DDBJ databases">
        <title>Deep-cultivation of Planctomycetes and their phenomic and genomic characterization uncovers novel biology.</title>
        <authorList>
            <person name="Wiegand S."/>
            <person name="Jogler M."/>
            <person name="Boedeker C."/>
            <person name="Pinto D."/>
            <person name="Vollmers J."/>
            <person name="Rivas-Marin E."/>
            <person name="Kohn T."/>
            <person name="Peeters S.H."/>
            <person name="Heuer A."/>
            <person name="Rast P."/>
            <person name="Oberbeckmann S."/>
            <person name="Bunk B."/>
            <person name="Jeske O."/>
            <person name="Meyerdierks A."/>
            <person name="Storesund J.E."/>
            <person name="Kallscheuer N."/>
            <person name="Luecker S."/>
            <person name="Lage O.M."/>
            <person name="Pohl T."/>
            <person name="Merkel B.J."/>
            <person name="Hornburger P."/>
            <person name="Mueller R.-W."/>
            <person name="Bruemmer F."/>
            <person name="Labrenz M."/>
            <person name="Spormann A.M."/>
            <person name="Op Den Camp H."/>
            <person name="Overmann J."/>
            <person name="Amann R."/>
            <person name="Jetten M.S.M."/>
            <person name="Mascher T."/>
            <person name="Medema M.H."/>
            <person name="Devos D.P."/>
            <person name="Kaster A.-K."/>
            <person name="Ovreas L."/>
            <person name="Rohde M."/>
            <person name="Galperin M.Y."/>
            <person name="Jogler C."/>
        </authorList>
    </citation>
    <scope>NUCLEOTIDE SEQUENCE [LARGE SCALE GENOMIC DNA]</scope>
    <source>
        <strain evidence="3 4">Pla111</strain>
    </source>
</reference>
<dbReference type="PANTHER" id="PTHR34512">
    <property type="entry name" value="CELL SURFACE PROTEIN"/>
    <property type="match status" value="1"/>
</dbReference>
<feature type="domain" description="Pyrrolo-quinoline quinone repeat" evidence="2">
    <location>
        <begin position="240"/>
        <end position="385"/>
    </location>
</feature>
<evidence type="ECO:0000313" key="3">
    <source>
        <dbReference type="EMBL" id="TWT43133.1"/>
    </source>
</evidence>
<keyword evidence="4" id="KW-1185">Reference proteome</keyword>
<accession>A0A5C5VYU6</accession>
<keyword evidence="1" id="KW-0732">Signal</keyword>
<dbReference type="SMART" id="SM00564">
    <property type="entry name" value="PQQ"/>
    <property type="match status" value="4"/>
</dbReference>
<dbReference type="InterPro" id="IPR002372">
    <property type="entry name" value="PQQ_rpt_dom"/>
</dbReference>
<dbReference type="Pfam" id="PF13360">
    <property type="entry name" value="PQQ_2"/>
    <property type="match status" value="2"/>
</dbReference>
<dbReference type="Gene3D" id="2.130.10.10">
    <property type="entry name" value="YVTN repeat-like/Quinoprotein amine dehydrogenase"/>
    <property type="match status" value="2"/>
</dbReference>
<name>A0A5C5VYU6_9BACT</name>
<comment type="caution">
    <text evidence="3">The sequence shown here is derived from an EMBL/GenBank/DDBJ whole genome shotgun (WGS) entry which is preliminary data.</text>
</comment>
<dbReference type="InterPro" id="IPR018391">
    <property type="entry name" value="PQQ_b-propeller_rpt"/>
</dbReference>
<feature type="signal peptide" evidence="1">
    <location>
        <begin position="1"/>
        <end position="22"/>
    </location>
</feature>
<dbReference type="RefSeq" id="WP_197524938.1">
    <property type="nucleotide sequence ID" value="NZ_SJPH01000004.1"/>
</dbReference>
<dbReference type="Proteomes" id="UP000318995">
    <property type="component" value="Unassembled WGS sequence"/>
</dbReference>
<dbReference type="AlphaFoldDB" id="A0A5C5VYU6"/>
<sequence precursor="true">MGPRFRVLQLVMILSAATTAGADWPQFRGAQANGVATGAAPPTDWSPASNLAWSVAVPGEGWSMPIIVGEKVLVTSAVPVAPDSGTGTDTARYRFEVRCYDLSTGELRWSRVAAEQAPRAPRHATNTYASETPVTDGEFVYASFGPNGLYCYGLDGELRWSKDLGVYPMANDWGSASSLALHQGLLFVQNDNEQQSHLVALDKATGEQRWRVERPGEVSNWSTPIVWRNSVRTELVVGGKTVRSYDPATGVENWSMSIGGRSSASPATDGDTLIVGSENRVRRGGSPGGLFAVRAGAQGAIEVSQPEAAGAGLVWANPRGAVGMASPLVVDGKIYILPRRGAILRVHDLATGEQIHQGRLQGGSTFWASPWAAGGKIYLLDDAGTTFVFSPPRGYEPIAANALPGQFWSTPAVSDGAIVLRSADRLYCVRAQDADRN</sequence>
<evidence type="ECO:0000313" key="4">
    <source>
        <dbReference type="Proteomes" id="UP000318995"/>
    </source>
</evidence>
<dbReference type="PANTHER" id="PTHR34512:SF30">
    <property type="entry name" value="OUTER MEMBRANE PROTEIN ASSEMBLY FACTOR BAMB"/>
    <property type="match status" value="1"/>
</dbReference>
<organism evidence="3 4">
    <name type="scientific">Botrimarina hoheduenensis</name>
    <dbReference type="NCBI Taxonomy" id="2528000"/>
    <lineage>
        <taxon>Bacteria</taxon>
        <taxon>Pseudomonadati</taxon>
        <taxon>Planctomycetota</taxon>
        <taxon>Planctomycetia</taxon>
        <taxon>Pirellulales</taxon>
        <taxon>Lacipirellulaceae</taxon>
        <taxon>Botrimarina</taxon>
    </lineage>
</organism>
<dbReference type="InterPro" id="IPR015943">
    <property type="entry name" value="WD40/YVTN_repeat-like_dom_sf"/>
</dbReference>